<evidence type="ECO:0000256" key="2">
    <source>
        <dbReference type="ARBA" id="ARBA00023002"/>
    </source>
</evidence>
<dbReference type="PANTHER" id="PTHR42789:SF1">
    <property type="entry name" value="D-ISOMER SPECIFIC 2-HYDROXYACID DEHYDROGENASE FAMILY PROTEIN (AFU_ORTHOLOGUE AFUA_6G10090)"/>
    <property type="match status" value="1"/>
</dbReference>
<comment type="caution">
    <text evidence="7">The sequence shown here is derived from an EMBL/GenBank/DDBJ whole genome shotgun (WGS) entry which is preliminary data.</text>
</comment>
<feature type="domain" description="D-isomer specific 2-hydroxyacid dehydrogenase NAD-binding" evidence="6">
    <location>
        <begin position="112"/>
        <end position="288"/>
    </location>
</feature>
<dbReference type="InterPro" id="IPR029753">
    <property type="entry name" value="D-isomer_DH_CS"/>
</dbReference>
<evidence type="ECO:0000313" key="8">
    <source>
        <dbReference type="Proteomes" id="UP000245133"/>
    </source>
</evidence>
<gene>
    <name evidence="7" type="ORF">LPTSP4_03590</name>
</gene>
<protein>
    <submittedName>
        <fullName evidence="7">Putative glyoxylate reductase</fullName>
    </submittedName>
</protein>
<dbReference type="SUPFAM" id="SSF52283">
    <property type="entry name" value="Formate/glycerate dehydrogenase catalytic domain-like"/>
    <property type="match status" value="1"/>
</dbReference>
<dbReference type="CDD" id="cd12172">
    <property type="entry name" value="PGDH_like_2"/>
    <property type="match status" value="1"/>
</dbReference>
<dbReference type="InterPro" id="IPR006139">
    <property type="entry name" value="D-isomer_2_OHA_DH_cat_dom"/>
</dbReference>
<evidence type="ECO:0000259" key="5">
    <source>
        <dbReference type="Pfam" id="PF00389"/>
    </source>
</evidence>
<evidence type="ECO:0000256" key="1">
    <source>
        <dbReference type="ARBA" id="ARBA00005854"/>
    </source>
</evidence>
<dbReference type="PROSITE" id="PS00670">
    <property type="entry name" value="D_2_HYDROXYACID_DH_2"/>
    <property type="match status" value="1"/>
</dbReference>
<reference evidence="7 8" key="1">
    <citation type="submission" date="2018-02" db="EMBL/GenBank/DDBJ databases">
        <title>Novel Leptospira species isolated from soil and water in Japan.</title>
        <authorList>
            <person name="Nakao R."/>
            <person name="Masuzawa T."/>
        </authorList>
    </citation>
    <scope>NUCLEOTIDE SEQUENCE [LARGE SCALE GENOMIC DNA]</scope>
    <source>
        <strain evidence="7 8">YH101</strain>
    </source>
</reference>
<dbReference type="InterPro" id="IPR006140">
    <property type="entry name" value="D-isomer_DH_NAD-bd"/>
</dbReference>
<keyword evidence="2 4" id="KW-0560">Oxidoreductase</keyword>
<organism evidence="7 8">
    <name type="scientific">Leptospira ryugenii</name>
    <dbReference type="NCBI Taxonomy" id="1917863"/>
    <lineage>
        <taxon>Bacteria</taxon>
        <taxon>Pseudomonadati</taxon>
        <taxon>Spirochaetota</taxon>
        <taxon>Spirochaetia</taxon>
        <taxon>Leptospirales</taxon>
        <taxon>Leptospiraceae</taxon>
        <taxon>Leptospira</taxon>
    </lineage>
</organism>
<dbReference type="SUPFAM" id="SSF51735">
    <property type="entry name" value="NAD(P)-binding Rossmann-fold domains"/>
    <property type="match status" value="1"/>
</dbReference>
<dbReference type="Gene3D" id="3.40.50.720">
    <property type="entry name" value="NAD(P)-binding Rossmann-like Domain"/>
    <property type="match status" value="2"/>
</dbReference>
<feature type="domain" description="D-isomer specific 2-hydroxyacid dehydrogenase catalytic" evidence="5">
    <location>
        <begin position="19"/>
        <end position="319"/>
    </location>
</feature>
<dbReference type="Proteomes" id="UP000245133">
    <property type="component" value="Unassembled WGS sequence"/>
</dbReference>
<accession>A0A2P2DW46</accession>
<dbReference type="InterPro" id="IPR050857">
    <property type="entry name" value="D-2-hydroxyacid_DH"/>
</dbReference>
<comment type="similarity">
    <text evidence="1 4">Belongs to the D-isomer specific 2-hydroxyacid dehydrogenase family.</text>
</comment>
<dbReference type="GO" id="GO:0051287">
    <property type="term" value="F:NAD binding"/>
    <property type="evidence" value="ECO:0007669"/>
    <property type="project" value="InterPro"/>
</dbReference>
<dbReference type="InterPro" id="IPR036291">
    <property type="entry name" value="NAD(P)-bd_dom_sf"/>
</dbReference>
<dbReference type="OrthoDB" id="9805416at2"/>
<evidence type="ECO:0000256" key="3">
    <source>
        <dbReference type="ARBA" id="ARBA00023027"/>
    </source>
</evidence>
<dbReference type="Pfam" id="PF00389">
    <property type="entry name" value="2-Hacid_dh"/>
    <property type="match status" value="1"/>
</dbReference>
<sequence>MKKIFVSTYPYGKIDDTPLRILQSTTGIQIAFNPYNRKLSKKEIASLAIDADVLIAGTEDLSQLIQESASLRMISRVGIGLDSVDLWSCREKGIRVSYTPDAVTMAVAEFTIGLILSLTRKIARADREIRKGDWFRHQGKRLEDTNIGLIGFGRVGRSVARLLAPFRTKLLVNDLSLEKDAMEEFSRQGQDIKFVEKDVIFQSSDIISLHVPYYSKTKHLINNETLSLMKNSTYLINTARGELIEEEALYKAIHDKTIAGAALDVFTEEPYLGKLTGLEDVLLTQHMGSCSFDCRLAMETQAAEEAIRFLEGKPLVREVPEHEYQYQK</sequence>
<dbReference type="PROSITE" id="PS00671">
    <property type="entry name" value="D_2_HYDROXYACID_DH_3"/>
    <property type="match status" value="1"/>
</dbReference>
<keyword evidence="3" id="KW-0520">NAD</keyword>
<evidence type="ECO:0000256" key="4">
    <source>
        <dbReference type="RuleBase" id="RU003719"/>
    </source>
</evidence>
<evidence type="ECO:0000259" key="6">
    <source>
        <dbReference type="Pfam" id="PF02826"/>
    </source>
</evidence>
<proteinExistence type="inferred from homology"/>
<dbReference type="EMBL" id="BFBB01000002">
    <property type="protein sequence ID" value="GBF48859.1"/>
    <property type="molecule type" value="Genomic_DNA"/>
</dbReference>
<dbReference type="GO" id="GO:0016616">
    <property type="term" value="F:oxidoreductase activity, acting on the CH-OH group of donors, NAD or NADP as acceptor"/>
    <property type="evidence" value="ECO:0007669"/>
    <property type="project" value="InterPro"/>
</dbReference>
<dbReference type="PANTHER" id="PTHR42789">
    <property type="entry name" value="D-ISOMER SPECIFIC 2-HYDROXYACID DEHYDROGENASE FAMILY PROTEIN (AFU_ORTHOLOGUE AFUA_6G10090)"/>
    <property type="match status" value="1"/>
</dbReference>
<dbReference type="AlphaFoldDB" id="A0A2P2DW46"/>
<name>A0A2P2DW46_9LEPT</name>
<evidence type="ECO:0000313" key="7">
    <source>
        <dbReference type="EMBL" id="GBF48859.1"/>
    </source>
</evidence>
<dbReference type="Pfam" id="PF02826">
    <property type="entry name" value="2-Hacid_dh_C"/>
    <property type="match status" value="1"/>
</dbReference>
<keyword evidence="8" id="KW-1185">Reference proteome</keyword>